<dbReference type="AlphaFoldDB" id="A0A372MDL9"/>
<gene>
    <name evidence="2" type="ORF">DYP60_12590</name>
</gene>
<feature type="domain" description="ATPase AAA-type core" evidence="1">
    <location>
        <begin position="45"/>
        <end position="157"/>
    </location>
</feature>
<dbReference type="RefSeq" id="WP_117331367.1">
    <property type="nucleotide sequence ID" value="NZ_QUWK01000016.1"/>
</dbReference>
<keyword evidence="2" id="KW-0067">ATP-binding</keyword>
<protein>
    <submittedName>
        <fullName evidence="2">ATP-binding protein</fullName>
    </submittedName>
</protein>
<comment type="caution">
    <text evidence="2">The sequence shown here is derived from an EMBL/GenBank/DDBJ whole genome shotgun (WGS) entry which is preliminary data.</text>
</comment>
<organism evidence="2 3">
    <name type="scientific">Sphaerochaeta halotolerans</name>
    <dbReference type="NCBI Taxonomy" id="2293840"/>
    <lineage>
        <taxon>Bacteria</taxon>
        <taxon>Pseudomonadati</taxon>
        <taxon>Spirochaetota</taxon>
        <taxon>Spirochaetia</taxon>
        <taxon>Spirochaetales</taxon>
        <taxon>Sphaerochaetaceae</taxon>
        <taxon>Sphaerochaeta</taxon>
    </lineage>
</organism>
<evidence type="ECO:0000313" key="3">
    <source>
        <dbReference type="Proteomes" id="UP000264002"/>
    </source>
</evidence>
<feature type="domain" description="ATPase AAA-type core" evidence="1">
    <location>
        <begin position="276"/>
        <end position="352"/>
    </location>
</feature>
<sequence length="434" mass="49311">MLLQFNFSNYKSFHEQASLDLSATGISELSHHVVQLANEKVLPVSAIFGANASGKSNVYKAFSYMRHLVVRSFQYGGSSDTAKASDESSIFPRPPRFAWTKTNTEPVSFEVYCINPSTCRTFNYGFSVDEKGVVEEWLNEKAKTARKSKIVFYRSRNEKENDFSGLTKTDSNNIITALEPEVLVISLGNKLKVKKCQAIAQWFYQCETTDYGDLGENFFLCHRLPINFREKEIQDKVLQFFASFDESIKGFNIEELPSEEEDTPKQIHIESLHKAVDSDDLIGIGLQQESAGTIKMFSLYPVLMNVLEHGTVLFVDELNSRLHPLLVRNLIRLFSDQGTNPNHAQLIFTTHDTWHLSNKSLRRDEIWFTAKSTVGESTLYSLADFKPEAGTKIRKDEHYEKNYLLGKYGAIPSLNTIQIIFPDFAAAEGNQPYE</sequence>
<dbReference type="InterPro" id="IPR027417">
    <property type="entry name" value="P-loop_NTPase"/>
</dbReference>
<keyword evidence="2" id="KW-0547">Nucleotide-binding</keyword>
<dbReference type="PANTHER" id="PTHR40396:SF1">
    <property type="entry name" value="ATPASE AAA-TYPE CORE DOMAIN-CONTAINING PROTEIN"/>
    <property type="match status" value="1"/>
</dbReference>
<dbReference type="EMBL" id="QUWK01000016">
    <property type="protein sequence ID" value="RFU93895.1"/>
    <property type="molecule type" value="Genomic_DNA"/>
</dbReference>
<evidence type="ECO:0000313" key="2">
    <source>
        <dbReference type="EMBL" id="RFU93895.1"/>
    </source>
</evidence>
<accession>A0A372MDL9</accession>
<reference evidence="3" key="1">
    <citation type="submission" date="2018-08" db="EMBL/GenBank/DDBJ databases">
        <authorList>
            <person name="Grouzdev D.S."/>
            <person name="Krutkina M.S."/>
        </authorList>
    </citation>
    <scope>NUCLEOTIDE SEQUENCE [LARGE SCALE GENOMIC DNA]</scope>
    <source>
        <strain evidence="3">4-11</strain>
    </source>
</reference>
<dbReference type="InterPro" id="IPR003959">
    <property type="entry name" value="ATPase_AAA_core"/>
</dbReference>
<dbReference type="PANTHER" id="PTHR40396">
    <property type="entry name" value="ATPASE-LIKE PROTEIN"/>
    <property type="match status" value="1"/>
</dbReference>
<dbReference type="GO" id="GO:0016887">
    <property type="term" value="F:ATP hydrolysis activity"/>
    <property type="evidence" value="ECO:0007669"/>
    <property type="project" value="InterPro"/>
</dbReference>
<dbReference type="Pfam" id="PF13304">
    <property type="entry name" value="AAA_21"/>
    <property type="match status" value="2"/>
</dbReference>
<name>A0A372MDL9_9SPIR</name>
<dbReference type="SUPFAM" id="SSF52540">
    <property type="entry name" value="P-loop containing nucleoside triphosphate hydrolases"/>
    <property type="match status" value="1"/>
</dbReference>
<dbReference type="Gene3D" id="3.40.50.300">
    <property type="entry name" value="P-loop containing nucleotide triphosphate hydrolases"/>
    <property type="match status" value="1"/>
</dbReference>
<proteinExistence type="predicted"/>
<dbReference type="GO" id="GO:0005524">
    <property type="term" value="F:ATP binding"/>
    <property type="evidence" value="ECO:0007669"/>
    <property type="project" value="UniProtKB-KW"/>
</dbReference>
<evidence type="ECO:0000259" key="1">
    <source>
        <dbReference type="Pfam" id="PF13304"/>
    </source>
</evidence>
<dbReference type="Proteomes" id="UP000264002">
    <property type="component" value="Unassembled WGS sequence"/>
</dbReference>
<reference evidence="2 3" key="2">
    <citation type="submission" date="2018-09" db="EMBL/GenBank/DDBJ databases">
        <title>Genome of Sphaerochaeta halotolerans strain 4-11.</title>
        <authorList>
            <person name="Nazina T.N."/>
            <person name="Sokolova D.S."/>
        </authorList>
    </citation>
    <scope>NUCLEOTIDE SEQUENCE [LARGE SCALE GENOMIC DNA]</scope>
    <source>
        <strain evidence="2 3">4-11</strain>
    </source>
</reference>
<keyword evidence="3" id="KW-1185">Reference proteome</keyword>